<sequence length="339" mass="37800">MTQRRRIPAEQRIFSLVLALVASPEGVTKRGLLSSVYGYADRYDASKPDAALDRQFERDKDQLRALGVPVETIDSPQEPGNTQLARYRITKELLQMPRELRFSPRELTLLRLAALAWAEGSLTAESRRAAMKLEAIGADVDVRHLGVAPRIGPPDPVAQVLWRAIEELRVVRFDYRLPSRDHSLTRRVAPLRLHRADGRWHLIGRDLDRAADRVFLLSRIVGDVAVTSERFTSDMLESAEAVVAGLLERESRQLATIVVREGSVAEARLAPRARAAEGQTLTLGTLDYFEYALADELVTYGDEVTVLDPPKLRAAVVHRLRAIAASHERLSVDEEGAHG</sequence>
<dbReference type="Proteomes" id="UP000668403">
    <property type="component" value="Unassembled WGS sequence"/>
</dbReference>
<dbReference type="Pfam" id="PF25583">
    <property type="entry name" value="WCX"/>
    <property type="match status" value="1"/>
</dbReference>
<dbReference type="PANTHER" id="PTHR34580:SF3">
    <property type="entry name" value="PROTEIN PAFB"/>
    <property type="match status" value="1"/>
</dbReference>
<dbReference type="PROSITE" id="PS52050">
    <property type="entry name" value="WYL"/>
    <property type="match status" value="1"/>
</dbReference>
<feature type="domain" description="WCX" evidence="2">
    <location>
        <begin position="291"/>
        <end position="324"/>
    </location>
</feature>
<dbReference type="InterPro" id="IPR026881">
    <property type="entry name" value="WYL_dom"/>
</dbReference>
<dbReference type="PANTHER" id="PTHR34580">
    <property type="match status" value="1"/>
</dbReference>
<proteinExistence type="predicted"/>
<comment type="caution">
    <text evidence="3">The sequence shown here is derived from an EMBL/GenBank/DDBJ whole genome shotgun (WGS) entry which is preliminary data.</text>
</comment>
<protein>
    <submittedName>
        <fullName evidence="3">WYL domain-containing protein</fullName>
    </submittedName>
</protein>
<dbReference type="InterPro" id="IPR051534">
    <property type="entry name" value="CBASS_pafABC_assoc_protein"/>
</dbReference>
<evidence type="ECO:0000259" key="1">
    <source>
        <dbReference type="Pfam" id="PF13280"/>
    </source>
</evidence>
<organism evidence="3 4">
    <name type="scientific">Leucobacter tardus</name>
    <dbReference type="NCBI Taxonomy" id="501483"/>
    <lineage>
        <taxon>Bacteria</taxon>
        <taxon>Bacillati</taxon>
        <taxon>Actinomycetota</taxon>
        <taxon>Actinomycetes</taxon>
        <taxon>Micrococcales</taxon>
        <taxon>Microbacteriaceae</taxon>
        <taxon>Leucobacter</taxon>
    </lineage>
</organism>
<dbReference type="InterPro" id="IPR057727">
    <property type="entry name" value="WCX_dom"/>
</dbReference>
<dbReference type="EMBL" id="JAGFBF010000005">
    <property type="protein sequence ID" value="MBO2989969.1"/>
    <property type="molecule type" value="Genomic_DNA"/>
</dbReference>
<gene>
    <name evidence="3" type="ORF">J4H85_08200</name>
</gene>
<feature type="domain" description="WYL" evidence="1">
    <location>
        <begin position="157"/>
        <end position="220"/>
    </location>
</feature>
<dbReference type="Pfam" id="PF13280">
    <property type="entry name" value="WYL"/>
    <property type="match status" value="1"/>
</dbReference>
<evidence type="ECO:0000313" key="3">
    <source>
        <dbReference type="EMBL" id="MBO2989969.1"/>
    </source>
</evidence>
<dbReference type="AlphaFoldDB" id="A0A939TN94"/>
<accession>A0A939TN94</accession>
<dbReference type="RefSeq" id="WP_208238599.1">
    <property type="nucleotide sequence ID" value="NZ_BAAAQU010000002.1"/>
</dbReference>
<evidence type="ECO:0000259" key="2">
    <source>
        <dbReference type="Pfam" id="PF25583"/>
    </source>
</evidence>
<evidence type="ECO:0000313" key="4">
    <source>
        <dbReference type="Proteomes" id="UP000668403"/>
    </source>
</evidence>
<name>A0A939TN94_9MICO</name>
<reference evidence="3" key="1">
    <citation type="submission" date="2021-03" db="EMBL/GenBank/DDBJ databases">
        <title>Leucobacter chromiisoli sp. nov., isolated from chromium-containing soil of chemical plant.</title>
        <authorList>
            <person name="Xu Z."/>
        </authorList>
    </citation>
    <scope>NUCLEOTIDE SEQUENCE</scope>
    <source>
        <strain evidence="3">K 70/01</strain>
    </source>
</reference>
<keyword evidence="4" id="KW-1185">Reference proteome</keyword>